<keyword evidence="1" id="KW-0732">Signal</keyword>
<dbReference type="PANTHER" id="PTHR39176">
    <property type="entry name" value="PERIPLASMIC PROTEIN-RELATED"/>
    <property type="match status" value="1"/>
</dbReference>
<accession>A0A2A2PR43</accession>
<keyword evidence="4" id="KW-1185">Reference proteome</keyword>
<feature type="signal peptide" evidence="1">
    <location>
        <begin position="1"/>
        <end position="20"/>
    </location>
</feature>
<reference evidence="3 4" key="1">
    <citation type="submission" date="2017-08" db="EMBL/GenBank/DDBJ databases">
        <title>Draft Genome Sequence of Pseudomonas moraviensis TYU6, isolated from Taxus cuspidata by using PacBio Single-Molecule Real-Time Technology.</title>
        <authorList>
            <person name="Baek K.-H."/>
            <person name="Mishra A.K."/>
        </authorList>
    </citation>
    <scope>NUCLEOTIDE SEQUENCE [LARGE SCALE GENOMIC DNA]</scope>
    <source>
        <strain evidence="3 4">TYU6</strain>
    </source>
</reference>
<dbReference type="Gene3D" id="1.20.1270.180">
    <property type="match status" value="1"/>
</dbReference>
<feature type="chain" id="PRO_5013399233" evidence="1">
    <location>
        <begin position="21"/>
        <end position="134"/>
    </location>
</feature>
<organism evidence="3 4">
    <name type="scientific">Pseudomonas moraviensis</name>
    <dbReference type="NCBI Taxonomy" id="321662"/>
    <lineage>
        <taxon>Bacteria</taxon>
        <taxon>Pseudomonadati</taxon>
        <taxon>Pseudomonadota</taxon>
        <taxon>Gammaproteobacteria</taxon>
        <taxon>Pseudomonadales</taxon>
        <taxon>Pseudomonadaceae</taxon>
        <taxon>Pseudomonas</taxon>
    </lineage>
</organism>
<gene>
    <name evidence="3" type="ORF">CKQ80_23260</name>
</gene>
<dbReference type="EMBL" id="NRST01000001">
    <property type="protein sequence ID" value="PAW58099.1"/>
    <property type="molecule type" value="Genomic_DNA"/>
</dbReference>
<comment type="caution">
    <text evidence="3">The sequence shown here is derived from an EMBL/GenBank/DDBJ whole genome shotgun (WGS) entry which is preliminary data.</text>
</comment>
<dbReference type="PANTHER" id="PTHR39176:SF1">
    <property type="entry name" value="PERIPLASMIC PROTEIN"/>
    <property type="match status" value="1"/>
</dbReference>
<sequence length="134" mass="14617">MSPRLLLALTPFLFSPLAHAAVDCANAGNQATMNQCAGQEFKSTDKELNAMYQQIIGRLKDNPDRKKLLVGAQRAWIGFRDTECKFSASGVEGGSVYPLIYSNCLTAVTKARIEALKQYLKCQEGDMSCPVPGI</sequence>
<name>A0A2A2PR43_9PSED</name>
<evidence type="ECO:0000256" key="1">
    <source>
        <dbReference type="SAM" id="SignalP"/>
    </source>
</evidence>
<feature type="domain" description="Lysozyme inhibitor LprI-like N-terminal" evidence="2">
    <location>
        <begin position="24"/>
        <end position="116"/>
    </location>
</feature>
<proteinExistence type="predicted"/>
<dbReference type="InterPro" id="IPR009739">
    <property type="entry name" value="LprI-like_N"/>
</dbReference>
<evidence type="ECO:0000259" key="2">
    <source>
        <dbReference type="Pfam" id="PF07007"/>
    </source>
</evidence>
<evidence type="ECO:0000313" key="3">
    <source>
        <dbReference type="EMBL" id="PAW58099.1"/>
    </source>
</evidence>
<evidence type="ECO:0000313" key="4">
    <source>
        <dbReference type="Proteomes" id="UP000217830"/>
    </source>
</evidence>
<protein>
    <submittedName>
        <fullName evidence="3">Urease-associated protein</fullName>
    </submittedName>
</protein>
<dbReference type="Proteomes" id="UP000217830">
    <property type="component" value="Unassembled WGS sequence"/>
</dbReference>
<dbReference type="RefSeq" id="WP_095668713.1">
    <property type="nucleotide sequence ID" value="NZ_NRSS01000003.1"/>
</dbReference>
<dbReference type="AlphaFoldDB" id="A0A2A2PR43"/>
<dbReference type="Pfam" id="PF07007">
    <property type="entry name" value="LprI"/>
    <property type="match status" value="1"/>
</dbReference>